<evidence type="ECO:0000313" key="1">
    <source>
        <dbReference type="EMBL" id="MBD3706789.1"/>
    </source>
</evidence>
<sequence length="48" mass="5444">MFFACQRSFGYGLVSSEVSHLIATLVKRLWPSYLPRLAHSGYPLDLDT</sequence>
<dbReference type="AlphaFoldDB" id="A0A927DJC6"/>
<name>A0A927DJC6_9ENTR</name>
<proteinExistence type="predicted"/>
<protein>
    <submittedName>
        <fullName evidence="1">Uncharacterized protein</fullName>
    </submittedName>
</protein>
<organism evidence="1 2">
    <name type="scientific">Enterobacter hormaechei</name>
    <dbReference type="NCBI Taxonomy" id="158836"/>
    <lineage>
        <taxon>Bacteria</taxon>
        <taxon>Pseudomonadati</taxon>
        <taxon>Pseudomonadota</taxon>
        <taxon>Gammaproteobacteria</taxon>
        <taxon>Enterobacterales</taxon>
        <taxon>Enterobacteriaceae</taxon>
        <taxon>Enterobacter</taxon>
        <taxon>Enterobacter cloacae complex</taxon>
    </lineage>
</organism>
<gene>
    <name evidence="1" type="ORF">IE983_06650</name>
</gene>
<accession>A0A927DJC6</accession>
<evidence type="ECO:0000313" key="2">
    <source>
        <dbReference type="Proteomes" id="UP000655273"/>
    </source>
</evidence>
<dbReference type="Proteomes" id="UP000655273">
    <property type="component" value="Unassembled WGS sequence"/>
</dbReference>
<comment type="caution">
    <text evidence="1">The sequence shown here is derived from an EMBL/GenBank/DDBJ whole genome shotgun (WGS) entry which is preliminary data.</text>
</comment>
<dbReference type="EMBL" id="JACXTA010000001">
    <property type="protein sequence ID" value="MBD3706789.1"/>
    <property type="molecule type" value="Genomic_DNA"/>
</dbReference>
<reference evidence="1" key="1">
    <citation type="submission" date="2020-07" db="EMBL/GenBank/DDBJ databases">
        <title>Clinical and genomic characterization of carbapenemase-producing Enterobacterales causing secondary infections during the COVID-19 crisis at a New York City hospital.</title>
        <authorList>
            <person name="Gomez-Simmonds A."/>
            <person name="Annavajhala M.K."/>
            <person name="Uhlemann A.-C."/>
        </authorList>
    </citation>
    <scope>NUCLEOTIDE SEQUENCE</scope>
    <source>
        <strain evidence="1">NK1396</strain>
    </source>
</reference>